<dbReference type="AlphaFoldDB" id="A0A0E9UCN6"/>
<reference evidence="1" key="2">
    <citation type="journal article" date="2015" name="Fish Shellfish Immunol.">
        <title>Early steps in the European eel (Anguilla anguilla)-Vibrio vulnificus interaction in the gills: Role of the RtxA13 toxin.</title>
        <authorList>
            <person name="Callol A."/>
            <person name="Pajuelo D."/>
            <person name="Ebbesson L."/>
            <person name="Teles M."/>
            <person name="MacKenzie S."/>
            <person name="Amaro C."/>
        </authorList>
    </citation>
    <scope>NUCLEOTIDE SEQUENCE</scope>
</reference>
<reference evidence="1" key="1">
    <citation type="submission" date="2014-11" db="EMBL/GenBank/DDBJ databases">
        <authorList>
            <person name="Amaro Gonzalez C."/>
        </authorList>
    </citation>
    <scope>NUCLEOTIDE SEQUENCE</scope>
</reference>
<evidence type="ECO:0000313" key="1">
    <source>
        <dbReference type="EMBL" id="JAH63644.1"/>
    </source>
</evidence>
<sequence length="26" mass="2984">MFQMGFFSSACVHRGSSKKLISERSY</sequence>
<organism evidence="1">
    <name type="scientific">Anguilla anguilla</name>
    <name type="common">European freshwater eel</name>
    <name type="synonym">Muraena anguilla</name>
    <dbReference type="NCBI Taxonomy" id="7936"/>
    <lineage>
        <taxon>Eukaryota</taxon>
        <taxon>Metazoa</taxon>
        <taxon>Chordata</taxon>
        <taxon>Craniata</taxon>
        <taxon>Vertebrata</taxon>
        <taxon>Euteleostomi</taxon>
        <taxon>Actinopterygii</taxon>
        <taxon>Neopterygii</taxon>
        <taxon>Teleostei</taxon>
        <taxon>Anguilliformes</taxon>
        <taxon>Anguillidae</taxon>
        <taxon>Anguilla</taxon>
    </lineage>
</organism>
<dbReference type="EMBL" id="GBXM01044933">
    <property type="protein sequence ID" value="JAH63644.1"/>
    <property type="molecule type" value="Transcribed_RNA"/>
</dbReference>
<accession>A0A0E9UCN6</accession>
<name>A0A0E9UCN6_ANGAN</name>
<proteinExistence type="predicted"/>
<protein>
    <submittedName>
        <fullName evidence="1">Uncharacterized protein</fullName>
    </submittedName>
</protein>